<protein>
    <recommendedName>
        <fullName evidence="3">Thioredoxin</fullName>
    </recommendedName>
</protein>
<keyword evidence="2" id="KW-1185">Reference proteome</keyword>
<dbReference type="Gene3D" id="3.40.30.10">
    <property type="entry name" value="Glutaredoxin"/>
    <property type="match status" value="1"/>
</dbReference>
<dbReference type="Proteomes" id="UP000263377">
    <property type="component" value="Unassembled WGS sequence"/>
</dbReference>
<name>A0A373A4I9_9ACTN</name>
<evidence type="ECO:0000313" key="1">
    <source>
        <dbReference type="EMBL" id="RGD62487.1"/>
    </source>
</evidence>
<dbReference type="SUPFAM" id="SSF52833">
    <property type="entry name" value="Thioredoxin-like"/>
    <property type="match status" value="1"/>
</dbReference>
<reference evidence="1 2" key="1">
    <citation type="submission" date="2018-08" db="EMBL/GenBank/DDBJ databases">
        <title>Diversity &amp; Physiological Properties of Lignin-Decomposing Actinobacteria from Soil.</title>
        <authorList>
            <person name="Roh S.G."/>
            <person name="Kim S.B."/>
        </authorList>
    </citation>
    <scope>NUCLEOTIDE SEQUENCE [LARGE SCALE GENOMIC DNA]</scope>
    <source>
        <strain evidence="1 2">MMS17-GH009</strain>
    </source>
</reference>
<dbReference type="RefSeq" id="WP_117490986.1">
    <property type="nucleotide sequence ID" value="NZ_QVIG01000001.1"/>
</dbReference>
<dbReference type="InterPro" id="IPR036249">
    <property type="entry name" value="Thioredoxin-like_sf"/>
</dbReference>
<organism evidence="1 2">
    <name type="scientific">Kitasatospora xanthocidica</name>
    <dbReference type="NCBI Taxonomy" id="83382"/>
    <lineage>
        <taxon>Bacteria</taxon>
        <taxon>Bacillati</taxon>
        <taxon>Actinomycetota</taxon>
        <taxon>Actinomycetes</taxon>
        <taxon>Kitasatosporales</taxon>
        <taxon>Streptomycetaceae</taxon>
        <taxon>Kitasatospora</taxon>
    </lineage>
</organism>
<gene>
    <name evidence="1" type="ORF">DR950_36260</name>
</gene>
<dbReference type="EMBL" id="QVIG01000001">
    <property type="protein sequence ID" value="RGD62487.1"/>
    <property type="molecule type" value="Genomic_DNA"/>
</dbReference>
<evidence type="ECO:0000313" key="2">
    <source>
        <dbReference type="Proteomes" id="UP000263377"/>
    </source>
</evidence>
<evidence type="ECO:0008006" key="3">
    <source>
        <dbReference type="Google" id="ProtNLM"/>
    </source>
</evidence>
<accession>A0A373A4I9</accession>
<dbReference type="AlphaFoldDB" id="A0A373A4I9"/>
<comment type="caution">
    <text evidence="1">The sequence shown here is derived from an EMBL/GenBank/DDBJ whole genome shotgun (WGS) entry which is preliminary data.</text>
</comment>
<proteinExistence type="predicted"/>
<sequence>MMLFTSPTCQPCKRIKPLVLEAFPNTEVVDITAAGSLKKMNQHDVYAVPTLITESGVGYIGEAIVSNFLKENAR</sequence>